<dbReference type="EMBL" id="JAAALK010000284">
    <property type="protein sequence ID" value="KAG8068381.1"/>
    <property type="molecule type" value="Genomic_DNA"/>
</dbReference>
<proteinExistence type="predicted"/>
<feature type="compositionally biased region" description="Basic residues" evidence="1">
    <location>
        <begin position="30"/>
        <end position="41"/>
    </location>
</feature>
<dbReference type="AlphaFoldDB" id="A0A8J5S4N7"/>
<name>A0A8J5S4N7_ZIZPA</name>
<dbReference type="Proteomes" id="UP000729402">
    <property type="component" value="Unassembled WGS sequence"/>
</dbReference>
<feature type="compositionally biased region" description="Basic and acidic residues" evidence="1">
    <location>
        <begin position="42"/>
        <end position="57"/>
    </location>
</feature>
<evidence type="ECO:0000256" key="1">
    <source>
        <dbReference type="SAM" id="MobiDB-lite"/>
    </source>
</evidence>
<reference evidence="2" key="2">
    <citation type="submission" date="2021-02" db="EMBL/GenBank/DDBJ databases">
        <authorList>
            <person name="Kimball J.A."/>
            <person name="Haas M.W."/>
            <person name="Macchietto M."/>
            <person name="Kono T."/>
            <person name="Duquette J."/>
            <person name="Shao M."/>
        </authorList>
    </citation>
    <scope>NUCLEOTIDE SEQUENCE</scope>
    <source>
        <tissue evidence="2">Fresh leaf tissue</tissue>
    </source>
</reference>
<evidence type="ECO:0000313" key="3">
    <source>
        <dbReference type="Proteomes" id="UP000729402"/>
    </source>
</evidence>
<protein>
    <submittedName>
        <fullName evidence="2">Uncharacterized protein</fullName>
    </submittedName>
</protein>
<gene>
    <name evidence="2" type="ORF">GUJ93_ZPchr0005g14614</name>
</gene>
<organism evidence="2 3">
    <name type="scientific">Zizania palustris</name>
    <name type="common">Northern wild rice</name>
    <dbReference type="NCBI Taxonomy" id="103762"/>
    <lineage>
        <taxon>Eukaryota</taxon>
        <taxon>Viridiplantae</taxon>
        <taxon>Streptophyta</taxon>
        <taxon>Embryophyta</taxon>
        <taxon>Tracheophyta</taxon>
        <taxon>Spermatophyta</taxon>
        <taxon>Magnoliopsida</taxon>
        <taxon>Liliopsida</taxon>
        <taxon>Poales</taxon>
        <taxon>Poaceae</taxon>
        <taxon>BOP clade</taxon>
        <taxon>Oryzoideae</taxon>
        <taxon>Oryzeae</taxon>
        <taxon>Zizaniinae</taxon>
        <taxon>Zizania</taxon>
    </lineage>
</organism>
<evidence type="ECO:0000313" key="2">
    <source>
        <dbReference type="EMBL" id="KAG8068381.1"/>
    </source>
</evidence>
<feature type="compositionally biased region" description="Gly residues" evidence="1">
    <location>
        <begin position="76"/>
        <end position="85"/>
    </location>
</feature>
<keyword evidence="3" id="KW-1185">Reference proteome</keyword>
<accession>A0A8J5S4N7</accession>
<comment type="caution">
    <text evidence="2">The sequence shown here is derived from an EMBL/GenBank/DDBJ whole genome shotgun (WGS) entry which is preliminary data.</text>
</comment>
<feature type="region of interest" description="Disordered" evidence="1">
    <location>
        <begin position="1"/>
        <end position="87"/>
    </location>
</feature>
<sequence length="113" mass="11941">MQLSHLPSSSSPSRSADRVGLAIENCKSSARPRRPAARRFRRDLNAEKLMPRQRDTVATRGGEGMGADRREQVDSGEGGGAGGSAGMATDHCGGWAGGHDGGRWRVVRLGKDA</sequence>
<reference evidence="2" key="1">
    <citation type="journal article" date="2021" name="bioRxiv">
        <title>Whole Genome Assembly and Annotation of Northern Wild Rice, Zizania palustris L., Supports a Whole Genome Duplication in the Zizania Genus.</title>
        <authorList>
            <person name="Haas M."/>
            <person name="Kono T."/>
            <person name="Macchietto M."/>
            <person name="Millas R."/>
            <person name="McGilp L."/>
            <person name="Shao M."/>
            <person name="Duquette J."/>
            <person name="Hirsch C.N."/>
            <person name="Kimball J."/>
        </authorList>
    </citation>
    <scope>NUCLEOTIDE SEQUENCE</scope>
    <source>
        <tissue evidence="2">Fresh leaf tissue</tissue>
    </source>
</reference>
<feature type="compositionally biased region" description="Low complexity" evidence="1">
    <location>
        <begin position="1"/>
        <end position="14"/>
    </location>
</feature>